<dbReference type="GO" id="GO:0042781">
    <property type="term" value="F:3'-tRNA processing endoribonuclease activity"/>
    <property type="evidence" value="ECO:0007669"/>
    <property type="project" value="TreeGrafter"/>
</dbReference>
<dbReference type="PANTHER" id="PTHR46018">
    <property type="entry name" value="ZINC PHOSPHODIESTERASE ELAC PROTEIN 1"/>
    <property type="match status" value="1"/>
</dbReference>
<protein>
    <submittedName>
        <fullName evidence="1">Metal-dependent hydrolases of the beta-lactamase superfamily III</fullName>
    </submittedName>
</protein>
<organism evidence="1">
    <name type="scientific">uncultured Aureispira sp</name>
    <dbReference type="NCBI Taxonomy" id="1331704"/>
    <lineage>
        <taxon>Bacteria</taxon>
        <taxon>Pseudomonadati</taxon>
        <taxon>Bacteroidota</taxon>
        <taxon>Saprospiria</taxon>
        <taxon>Saprospirales</taxon>
        <taxon>Saprospiraceae</taxon>
        <taxon>Aureispira</taxon>
        <taxon>environmental samples</taxon>
    </lineage>
</organism>
<dbReference type="AlphaFoldDB" id="A0A6S6S6E0"/>
<dbReference type="Gene3D" id="3.60.15.10">
    <property type="entry name" value="Ribonuclease Z/Hydroxyacylglutathione hydrolase-like"/>
    <property type="match status" value="1"/>
</dbReference>
<keyword evidence="1" id="KW-0378">Hydrolase</keyword>
<reference evidence="1" key="1">
    <citation type="submission" date="2020-01" db="EMBL/GenBank/DDBJ databases">
        <authorList>
            <person name="Meier V. D."/>
            <person name="Meier V D."/>
        </authorList>
    </citation>
    <scope>NUCLEOTIDE SEQUENCE</scope>
    <source>
        <strain evidence="1">HLG_WM_MAG_10</strain>
    </source>
</reference>
<dbReference type="PANTHER" id="PTHR46018:SF2">
    <property type="entry name" value="ZINC PHOSPHODIESTERASE ELAC PROTEIN 1"/>
    <property type="match status" value="1"/>
</dbReference>
<dbReference type="SUPFAM" id="SSF56281">
    <property type="entry name" value="Metallo-hydrolase/oxidoreductase"/>
    <property type="match status" value="1"/>
</dbReference>
<sequence length="316" mass="36084">MFQSEVKSQINEDISILVQLDNHPWNYICECGDASNWTVKEVQNANAVFISHTHIDHFVNFDMVIRHQIGIQRRVVICGPKGIAAQVQAKLKSYTWNLIQKGAILYEIREMVSENEIRVFEIEPPVWELIEKPILKSNVLFQEKNLVVTGILLDHKTPTLAYKFKAADTVKIDIQASGFRGGKWVKELKAAFEQNTPEQSISIEEKTYLASDLFHLLKRQKGDSVGIIMDHAANSENHAKILQHFSNCQKVFIESFYKNEDQAFAAANYHSYAAMSGKIMREAKVLNPVPVHFSRKYGAEEIEALVKEFEVALKHQ</sequence>
<accession>A0A6S6S6E0</accession>
<name>A0A6S6S6E0_9BACT</name>
<dbReference type="EMBL" id="CACVAQ010000010">
    <property type="protein sequence ID" value="CAA6798727.1"/>
    <property type="molecule type" value="Genomic_DNA"/>
</dbReference>
<proteinExistence type="predicted"/>
<evidence type="ECO:0000313" key="1">
    <source>
        <dbReference type="EMBL" id="CAA6798727.1"/>
    </source>
</evidence>
<gene>
    <name evidence="1" type="ORF">HELGO_WM10105</name>
</gene>
<dbReference type="InterPro" id="IPR036866">
    <property type="entry name" value="RibonucZ/Hydroxyglut_hydro"/>
</dbReference>